<reference evidence="1" key="1">
    <citation type="submission" date="2019-08" db="EMBL/GenBank/DDBJ databases">
        <authorList>
            <person name="Kucharzyk K."/>
            <person name="Murdoch R.W."/>
            <person name="Higgins S."/>
            <person name="Loffler F."/>
        </authorList>
    </citation>
    <scope>NUCLEOTIDE SEQUENCE</scope>
</reference>
<gene>
    <name evidence="1" type="ORF">SDC9_167322</name>
</gene>
<proteinExistence type="predicted"/>
<comment type="caution">
    <text evidence="1">The sequence shown here is derived from an EMBL/GenBank/DDBJ whole genome shotgun (WGS) entry which is preliminary data.</text>
</comment>
<dbReference type="AlphaFoldDB" id="A0A645FZH0"/>
<protein>
    <submittedName>
        <fullName evidence="1">Uncharacterized protein</fullName>
    </submittedName>
</protein>
<accession>A0A645FZH0</accession>
<sequence>MIGRCAGGQSHLAGRPLIDVKGNRSARIVTADNAPRPLEHPPVIAFRFSRREEVRSTVLVSVGVVIIVEVTGIARTAERASEVFGIVVAVLKVFDHQNRERLHIGHIIKGTDVHGGGAGGFIPWHIILVVGGVNQGADPDLFEFAETGCTAGPLPGGGQCRQQNGCQNGDDRNNHQKFYQCEFSSLHGDFLSDAWFLTVIFQRQWSFHGRESRN</sequence>
<dbReference type="EMBL" id="VSSQ01067582">
    <property type="protein sequence ID" value="MPN19947.1"/>
    <property type="molecule type" value="Genomic_DNA"/>
</dbReference>
<organism evidence="1">
    <name type="scientific">bioreactor metagenome</name>
    <dbReference type="NCBI Taxonomy" id="1076179"/>
    <lineage>
        <taxon>unclassified sequences</taxon>
        <taxon>metagenomes</taxon>
        <taxon>ecological metagenomes</taxon>
    </lineage>
</organism>
<name>A0A645FZH0_9ZZZZ</name>
<evidence type="ECO:0000313" key="1">
    <source>
        <dbReference type="EMBL" id="MPN19947.1"/>
    </source>
</evidence>